<evidence type="ECO:0000256" key="2">
    <source>
        <dbReference type="SAM" id="Phobius"/>
    </source>
</evidence>
<dbReference type="EMBL" id="VFML01000001">
    <property type="protein sequence ID" value="TQJ03438.1"/>
    <property type="molecule type" value="Genomic_DNA"/>
</dbReference>
<feature type="region of interest" description="Disordered" evidence="1">
    <location>
        <begin position="1"/>
        <end position="34"/>
    </location>
</feature>
<evidence type="ECO:0008006" key="5">
    <source>
        <dbReference type="Google" id="ProtNLM"/>
    </source>
</evidence>
<dbReference type="RefSeq" id="WP_170220821.1">
    <property type="nucleotide sequence ID" value="NZ_VFML01000001.1"/>
</dbReference>
<keyword evidence="2" id="KW-1133">Transmembrane helix</keyword>
<protein>
    <recommendedName>
        <fullName evidence="5">Secreted protein</fullName>
    </recommendedName>
</protein>
<dbReference type="Proteomes" id="UP000320876">
    <property type="component" value="Unassembled WGS sequence"/>
</dbReference>
<evidence type="ECO:0000313" key="4">
    <source>
        <dbReference type="Proteomes" id="UP000320876"/>
    </source>
</evidence>
<evidence type="ECO:0000313" key="3">
    <source>
        <dbReference type="EMBL" id="TQJ03438.1"/>
    </source>
</evidence>
<keyword evidence="2" id="KW-0472">Membrane</keyword>
<evidence type="ECO:0000256" key="1">
    <source>
        <dbReference type="SAM" id="MobiDB-lite"/>
    </source>
</evidence>
<name>A0A542DK14_AMYCI</name>
<sequence>MTSTATRAAGEHGAQAAGTAGPGGNGAPAQPRSGLAGLAELPAGAARRIVRATRRTPGRLSLIAVGLVVLALLTGVFGTIAMQDRKGAIDGLVEHREPLAAAAQEVFRSLSDADATAASSFLFTGGEPRQLRERYELDIAKAGAALAKAASDSAGVGDAATQVDILSQQLPVYTGLVEQARANNLQGFPVGASYLREASHLMRSTLLPAAEELYQIDTQRLAEEQDDASGFPWLTALLVLALLGALIAAQVYLKRITNRVFNIGLVVATIAVGVAVLWTAAALIVQSVLVSAGRDSTEQMDQLVQARITALKARADETLTLVARGGGEEYEKEFVQLTAELAGPEGEGGMLGRAKNLTAGEPAAESAAAAANDATAWLRAHTEVRSLDRSGDHDRAVELALDGADEQSAAAAFSRLDGHLAEAINAARQGFLDDTTNGSRALILLAPGFAVLAVLAALGVTMGIRERLREYR</sequence>
<proteinExistence type="predicted"/>
<feature type="transmembrane region" description="Helical" evidence="2">
    <location>
        <begin position="231"/>
        <end position="253"/>
    </location>
</feature>
<keyword evidence="4" id="KW-1185">Reference proteome</keyword>
<keyword evidence="2" id="KW-0812">Transmembrane</keyword>
<dbReference type="AlphaFoldDB" id="A0A542DK14"/>
<feature type="transmembrane region" description="Helical" evidence="2">
    <location>
        <begin position="60"/>
        <end position="82"/>
    </location>
</feature>
<feature type="transmembrane region" description="Helical" evidence="2">
    <location>
        <begin position="260"/>
        <end position="285"/>
    </location>
</feature>
<comment type="caution">
    <text evidence="3">The sequence shown here is derived from an EMBL/GenBank/DDBJ whole genome shotgun (WGS) entry which is preliminary data.</text>
</comment>
<reference evidence="3 4" key="1">
    <citation type="submission" date="2019-06" db="EMBL/GenBank/DDBJ databases">
        <title>Sequencing the genomes of 1000 actinobacteria strains.</title>
        <authorList>
            <person name="Klenk H.-P."/>
        </authorList>
    </citation>
    <scope>NUCLEOTIDE SEQUENCE [LARGE SCALE GENOMIC DNA]</scope>
    <source>
        <strain evidence="3 4">DSM 45679</strain>
    </source>
</reference>
<accession>A0A542DK14</accession>
<feature type="transmembrane region" description="Helical" evidence="2">
    <location>
        <begin position="441"/>
        <end position="464"/>
    </location>
</feature>
<organism evidence="3 4">
    <name type="scientific">Amycolatopsis cihanbeyliensis</name>
    <dbReference type="NCBI Taxonomy" id="1128664"/>
    <lineage>
        <taxon>Bacteria</taxon>
        <taxon>Bacillati</taxon>
        <taxon>Actinomycetota</taxon>
        <taxon>Actinomycetes</taxon>
        <taxon>Pseudonocardiales</taxon>
        <taxon>Pseudonocardiaceae</taxon>
        <taxon>Amycolatopsis</taxon>
    </lineage>
</organism>
<gene>
    <name evidence="3" type="ORF">FB471_3198</name>
</gene>